<evidence type="ECO:0000256" key="2">
    <source>
        <dbReference type="ARBA" id="ARBA00021980"/>
    </source>
</evidence>
<dbReference type="Gene3D" id="3.40.50.1580">
    <property type="entry name" value="Nucleoside phosphorylase domain"/>
    <property type="match status" value="1"/>
</dbReference>
<dbReference type="Proteomes" id="UP001500929">
    <property type="component" value="Unassembled WGS sequence"/>
</dbReference>
<comment type="catalytic activity">
    <reaction evidence="3">
        <text>uridine + phosphate = alpha-D-ribose 1-phosphate + uracil</text>
        <dbReference type="Rhea" id="RHEA:24388"/>
        <dbReference type="ChEBI" id="CHEBI:16704"/>
        <dbReference type="ChEBI" id="CHEBI:17568"/>
        <dbReference type="ChEBI" id="CHEBI:43474"/>
        <dbReference type="ChEBI" id="CHEBI:57720"/>
        <dbReference type="EC" id="2.4.2.3"/>
    </reaction>
</comment>
<dbReference type="Pfam" id="PF01048">
    <property type="entry name" value="PNP_UDP_1"/>
    <property type="match status" value="1"/>
</dbReference>
<dbReference type="InterPro" id="IPR000845">
    <property type="entry name" value="Nucleoside_phosphorylase_d"/>
</dbReference>
<comment type="caution">
    <text evidence="5">The sequence shown here is derived from an EMBL/GenBank/DDBJ whole genome shotgun (WGS) entry which is preliminary data.</text>
</comment>
<gene>
    <name evidence="5" type="primary">deoD</name>
    <name evidence="5" type="ORF">GCM10009851_11710</name>
</gene>
<evidence type="ECO:0000256" key="3">
    <source>
        <dbReference type="ARBA" id="ARBA00048447"/>
    </source>
</evidence>
<dbReference type="EMBL" id="BAAAQY010000003">
    <property type="protein sequence ID" value="GAA2228862.1"/>
    <property type="molecule type" value="Genomic_DNA"/>
</dbReference>
<name>A0ABN3DF22_9MICO</name>
<reference evidence="5 6" key="1">
    <citation type="journal article" date="2019" name="Int. J. Syst. Evol. Microbiol.">
        <title>The Global Catalogue of Microorganisms (GCM) 10K type strain sequencing project: providing services to taxonomists for standard genome sequencing and annotation.</title>
        <authorList>
            <consortium name="The Broad Institute Genomics Platform"/>
            <consortium name="The Broad Institute Genome Sequencing Center for Infectious Disease"/>
            <person name="Wu L."/>
            <person name="Ma J."/>
        </authorList>
    </citation>
    <scope>NUCLEOTIDE SEQUENCE [LARGE SCALE GENOMIC DNA]</scope>
    <source>
        <strain evidence="5 6">JCM 16117</strain>
    </source>
</reference>
<dbReference type="NCBIfam" id="NF004489">
    <property type="entry name" value="PRK05819.1"/>
    <property type="match status" value="1"/>
</dbReference>
<dbReference type="PANTHER" id="PTHR43691">
    <property type="entry name" value="URIDINE PHOSPHORYLASE"/>
    <property type="match status" value="1"/>
</dbReference>
<dbReference type="EC" id="2.4.2.3" evidence="1"/>
<sequence length="234" mass="24407">MPTAHISAEPGDFAPDVLLPGDPRRAQLIAETYLTGARLVTDVRGILGYTGTVDGRPLSVIASGMGIPSLSIYVTELVREYGVRRVVRVGTVGGIPAEVAVGDVVIASSAHTDSGLRSLEEHGIALSHAPSPQLLARAMSAASVVDGQVHVGPVFSTDFFYSPRTGFIEYLRGLGTLAVEMEAAGLYAIGLRERVQTLTIGTVADHTLGGPSMSATERERAVGTMVELALATLA</sequence>
<evidence type="ECO:0000313" key="5">
    <source>
        <dbReference type="EMBL" id="GAA2228862.1"/>
    </source>
</evidence>
<evidence type="ECO:0000259" key="4">
    <source>
        <dbReference type="Pfam" id="PF01048"/>
    </source>
</evidence>
<dbReference type="RefSeq" id="WP_259478678.1">
    <property type="nucleotide sequence ID" value="NZ_BAAAQY010000003.1"/>
</dbReference>
<dbReference type="PANTHER" id="PTHR43691:SF11">
    <property type="entry name" value="FI09636P-RELATED"/>
    <property type="match status" value="1"/>
</dbReference>
<evidence type="ECO:0000313" key="6">
    <source>
        <dbReference type="Proteomes" id="UP001500929"/>
    </source>
</evidence>
<dbReference type="SUPFAM" id="SSF53167">
    <property type="entry name" value="Purine and uridine phosphorylases"/>
    <property type="match status" value="1"/>
</dbReference>
<feature type="domain" description="Nucleoside phosphorylase" evidence="4">
    <location>
        <begin position="17"/>
        <end position="217"/>
    </location>
</feature>
<protein>
    <recommendedName>
        <fullName evidence="2">Uridine phosphorylase</fullName>
        <ecNumber evidence="1">2.4.2.3</ecNumber>
    </recommendedName>
</protein>
<proteinExistence type="predicted"/>
<keyword evidence="6" id="KW-1185">Reference proteome</keyword>
<dbReference type="InterPro" id="IPR035994">
    <property type="entry name" value="Nucleoside_phosphorylase_sf"/>
</dbReference>
<accession>A0ABN3DF22</accession>
<organism evidence="5 6">
    <name type="scientific">Herbiconiux moechotypicola</name>
    <dbReference type="NCBI Taxonomy" id="637393"/>
    <lineage>
        <taxon>Bacteria</taxon>
        <taxon>Bacillati</taxon>
        <taxon>Actinomycetota</taxon>
        <taxon>Actinomycetes</taxon>
        <taxon>Micrococcales</taxon>
        <taxon>Microbacteriaceae</taxon>
        <taxon>Herbiconiux</taxon>
    </lineage>
</organism>
<evidence type="ECO:0000256" key="1">
    <source>
        <dbReference type="ARBA" id="ARBA00011888"/>
    </source>
</evidence>